<dbReference type="PANTHER" id="PTHR45646:SF11">
    <property type="entry name" value="SERINE_THREONINE-PROTEIN KINASE DOA"/>
    <property type="match status" value="1"/>
</dbReference>
<dbReference type="EMBL" id="MU839014">
    <property type="protein sequence ID" value="KAK1765747.1"/>
    <property type="molecule type" value="Genomic_DNA"/>
</dbReference>
<dbReference type="SMART" id="SM00220">
    <property type="entry name" value="S_TKc"/>
    <property type="match status" value="1"/>
</dbReference>
<name>A0AAJ0FFP9_9PEZI</name>
<evidence type="ECO:0000313" key="14">
    <source>
        <dbReference type="EMBL" id="KAK1765747.1"/>
    </source>
</evidence>
<dbReference type="PROSITE" id="PS00107">
    <property type="entry name" value="PROTEIN_KINASE_ATP"/>
    <property type="match status" value="1"/>
</dbReference>
<evidence type="ECO:0000256" key="11">
    <source>
        <dbReference type="PROSITE-ProRule" id="PRU10141"/>
    </source>
</evidence>
<feature type="region of interest" description="Disordered" evidence="12">
    <location>
        <begin position="97"/>
        <end position="191"/>
    </location>
</feature>
<comment type="catalytic activity">
    <reaction evidence="10">
        <text>L-tyrosyl-[protein] + ATP = O-phospho-L-tyrosyl-[protein] + ADP + H(+)</text>
        <dbReference type="Rhea" id="RHEA:10596"/>
        <dbReference type="Rhea" id="RHEA-COMP:10136"/>
        <dbReference type="Rhea" id="RHEA-COMP:20101"/>
        <dbReference type="ChEBI" id="CHEBI:15378"/>
        <dbReference type="ChEBI" id="CHEBI:30616"/>
        <dbReference type="ChEBI" id="CHEBI:46858"/>
        <dbReference type="ChEBI" id="CHEBI:61978"/>
        <dbReference type="ChEBI" id="CHEBI:456216"/>
        <dbReference type="EC" id="2.7.12.1"/>
    </reaction>
</comment>
<feature type="compositionally biased region" description="Polar residues" evidence="12">
    <location>
        <begin position="104"/>
        <end position="117"/>
    </location>
</feature>
<feature type="compositionally biased region" description="Polar residues" evidence="12">
    <location>
        <begin position="166"/>
        <end position="176"/>
    </location>
</feature>
<dbReference type="InterPro" id="IPR000719">
    <property type="entry name" value="Prot_kinase_dom"/>
</dbReference>
<evidence type="ECO:0000256" key="7">
    <source>
        <dbReference type="ARBA" id="ARBA00037966"/>
    </source>
</evidence>
<dbReference type="InterPro" id="IPR051175">
    <property type="entry name" value="CLK_kinases"/>
</dbReference>
<evidence type="ECO:0000256" key="5">
    <source>
        <dbReference type="ARBA" id="ARBA00022777"/>
    </source>
</evidence>
<evidence type="ECO:0000256" key="3">
    <source>
        <dbReference type="ARBA" id="ARBA00022679"/>
    </source>
</evidence>
<evidence type="ECO:0000313" key="15">
    <source>
        <dbReference type="Proteomes" id="UP001244011"/>
    </source>
</evidence>
<comment type="similarity">
    <text evidence="7">Belongs to the protein kinase superfamily. CMGC Ser/Thr protein kinase family. Lammer subfamily.</text>
</comment>
<dbReference type="PANTHER" id="PTHR45646">
    <property type="entry name" value="SERINE/THREONINE-PROTEIN KINASE DOA-RELATED"/>
    <property type="match status" value="1"/>
</dbReference>
<evidence type="ECO:0000256" key="12">
    <source>
        <dbReference type="SAM" id="MobiDB-lite"/>
    </source>
</evidence>
<evidence type="ECO:0000256" key="9">
    <source>
        <dbReference type="ARBA" id="ARBA00049308"/>
    </source>
</evidence>
<keyword evidence="15" id="KW-1185">Reference proteome</keyword>
<dbReference type="GO" id="GO:0005634">
    <property type="term" value="C:nucleus"/>
    <property type="evidence" value="ECO:0007669"/>
    <property type="project" value="TreeGrafter"/>
</dbReference>
<dbReference type="RefSeq" id="XP_060281960.1">
    <property type="nucleotide sequence ID" value="XM_060424741.1"/>
</dbReference>
<evidence type="ECO:0000259" key="13">
    <source>
        <dbReference type="PROSITE" id="PS50011"/>
    </source>
</evidence>
<dbReference type="SUPFAM" id="SSF56112">
    <property type="entry name" value="Protein kinase-like (PK-like)"/>
    <property type="match status" value="1"/>
</dbReference>
<comment type="caution">
    <text evidence="14">The sequence shown here is derived from an EMBL/GenBank/DDBJ whole genome shotgun (WGS) entry which is preliminary data.</text>
</comment>
<dbReference type="PROSITE" id="PS50011">
    <property type="entry name" value="PROTEIN_KINASE_DOM"/>
    <property type="match status" value="1"/>
</dbReference>
<evidence type="ECO:0000256" key="2">
    <source>
        <dbReference type="ARBA" id="ARBA00022527"/>
    </source>
</evidence>
<protein>
    <recommendedName>
        <fullName evidence="1">dual-specificity kinase</fullName>
        <ecNumber evidence="1">2.7.12.1</ecNumber>
    </recommendedName>
</protein>
<dbReference type="Gene3D" id="3.30.200.20">
    <property type="entry name" value="Phosphorylase Kinase, domain 1"/>
    <property type="match status" value="1"/>
</dbReference>
<feature type="compositionally biased region" description="Polar residues" evidence="12">
    <location>
        <begin position="126"/>
        <end position="149"/>
    </location>
</feature>
<keyword evidence="3" id="KW-0808">Transferase</keyword>
<feature type="binding site" evidence="11">
    <location>
        <position position="286"/>
    </location>
    <ligand>
        <name>ATP</name>
        <dbReference type="ChEBI" id="CHEBI:30616"/>
    </ligand>
</feature>
<organism evidence="14 15">
    <name type="scientific">Phialemonium atrogriseum</name>
    <dbReference type="NCBI Taxonomy" id="1093897"/>
    <lineage>
        <taxon>Eukaryota</taxon>
        <taxon>Fungi</taxon>
        <taxon>Dikarya</taxon>
        <taxon>Ascomycota</taxon>
        <taxon>Pezizomycotina</taxon>
        <taxon>Sordariomycetes</taxon>
        <taxon>Sordariomycetidae</taxon>
        <taxon>Cephalothecales</taxon>
        <taxon>Cephalothecaceae</taxon>
        <taxon>Phialemonium</taxon>
    </lineage>
</organism>
<dbReference type="InterPro" id="IPR011009">
    <property type="entry name" value="Kinase-like_dom_sf"/>
</dbReference>
<comment type="catalytic activity">
    <reaction evidence="9">
        <text>L-threonyl-[protein] + ATP = O-phospho-L-threonyl-[protein] + ADP + H(+)</text>
        <dbReference type="Rhea" id="RHEA:46608"/>
        <dbReference type="Rhea" id="RHEA-COMP:11060"/>
        <dbReference type="Rhea" id="RHEA-COMP:11605"/>
        <dbReference type="ChEBI" id="CHEBI:15378"/>
        <dbReference type="ChEBI" id="CHEBI:30013"/>
        <dbReference type="ChEBI" id="CHEBI:30616"/>
        <dbReference type="ChEBI" id="CHEBI:61977"/>
        <dbReference type="ChEBI" id="CHEBI:456216"/>
        <dbReference type="EC" id="2.7.12.1"/>
    </reaction>
</comment>
<dbReference type="GO" id="GO:0004674">
    <property type="term" value="F:protein serine/threonine kinase activity"/>
    <property type="evidence" value="ECO:0007669"/>
    <property type="project" value="UniProtKB-KW"/>
</dbReference>
<dbReference type="GO" id="GO:0005524">
    <property type="term" value="F:ATP binding"/>
    <property type="evidence" value="ECO:0007669"/>
    <property type="project" value="UniProtKB-UniRule"/>
</dbReference>
<dbReference type="InterPro" id="IPR008271">
    <property type="entry name" value="Ser/Thr_kinase_AS"/>
</dbReference>
<feature type="region of interest" description="Disordered" evidence="12">
    <location>
        <begin position="26"/>
        <end position="85"/>
    </location>
</feature>
<dbReference type="AlphaFoldDB" id="A0AAJ0FFP9"/>
<dbReference type="PROSITE" id="PS00108">
    <property type="entry name" value="PROTEIN_KINASE_ST"/>
    <property type="match status" value="1"/>
</dbReference>
<gene>
    <name evidence="14" type="ORF">QBC33DRAFT_454678</name>
</gene>
<dbReference type="GO" id="GO:0004712">
    <property type="term" value="F:protein serine/threonine/tyrosine kinase activity"/>
    <property type="evidence" value="ECO:0007669"/>
    <property type="project" value="UniProtKB-EC"/>
</dbReference>
<dbReference type="Proteomes" id="UP001244011">
    <property type="component" value="Unassembled WGS sequence"/>
</dbReference>
<evidence type="ECO:0000256" key="6">
    <source>
        <dbReference type="ARBA" id="ARBA00022840"/>
    </source>
</evidence>
<keyword evidence="4 11" id="KW-0547">Nucleotide-binding</keyword>
<evidence type="ECO:0000256" key="10">
    <source>
        <dbReference type="ARBA" id="ARBA00051680"/>
    </source>
</evidence>
<evidence type="ECO:0000256" key="8">
    <source>
        <dbReference type="ARBA" id="ARBA00049003"/>
    </source>
</evidence>
<dbReference type="EC" id="2.7.12.1" evidence="1"/>
<keyword evidence="6 11" id="KW-0067">ATP-binding</keyword>
<sequence>MSTLAGGPRGLDPLLLHQSYQMNGGRLQGGHALSNHHADSPVSTKTLSDSNLGQAAEGMQLRSSRRRPRVPDWDSFYKNGQPREQEVIVIEDSPEPARDHALSDYSSIPNGLTAVSSSKKRKLDDTASQSTYSSRQVVNGSSSKGSPTESYRPADRDPHPTASLAHISTNDANSRTGLKRKRTRQNITNGVEPRKLRADGSRSVYGEYRGLGRRATKASDVAVRVVRDDVHKDKKVKLDDDDGHYIVIPDTDLANKYRIMKLLGQGTFGKVVQAVDRESNQLVAVKVIRSVQKYRDAAKIELRALQTLRQNDPENQYRCIHLRDCFDFRDHICIVTDLLDLSLFDFLKANSFVPFPNSHIQSFARQLLTSVAFLHDLNLIHTDLKPENILLCDAGYQTFTYNRRIPSSQVSAQRQASQRKVLLSPEIRLIDFGSATFQDEYHSSVVSTRHYRAPEIILGLGWSFPCDIWSIGCILVEFFTGDALFQTHDNLEHLAMMEAVCDARITPHLIQKVNKMSAKNGPNSAAKYFKRQKLDYPTTETTRASRRFVKNMKRLVDIIPHNVSPFMKNFLDLLEKIFVYDPAARITAKEALQHPWFKEVARDDGTEAALIQEKRIAAGRSSGTASSACHDSQHG</sequence>
<feature type="domain" description="Protein kinase" evidence="13">
    <location>
        <begin position="257"/>
        <end position="597"/>
    </location>
</feature>
<dbReference type="GO" id="GO:0043484">
    <property type="term" value="P:regulation of RNA splicing"/>
    <property type="evidence" value="ECO:0007669"/>
    <property type="project" value="TreeGrafter"/>
</dbReference>
<dbReference type="CDD" id="cd14134">
    <property type="entry name" value="PKc_CLK"/>
    <property type="match status" value="1"/>
</dbReference>
<keyword evidence="5 14" id="KW-0418">Kinase</keyword>
<evidence type="ECO:0000256" key="1">
    <source>
        <dbReference type="ARBA" id="ARBA00013203"/>
    </source>
</evidence>
<dbReference type="InterPro" id="IPR017441">
    <property type="entry name" value="Protein_kinase_ATP_BS"/>
</dbReference>
<keyword evidence="2" id="KW-0723">Serine/threonine-protein kinase</keyword>
<accession>A0AAJ0FFP9</accession>
<reference evidence="14" key="1">
    <citation type="submission" date="2023-06" db="EMBL/GenBank/DDBJ databases">
        <title>Genome-scale phylogeny and comparative genomics of the fungal order Sordariales.</title>
        <authorList>
            <consortium name="Lawrence Berkeley National Laboratory"/>
            <person name="Hensen N."/>
            <person name="Bonometti L."/>
            <person name="Westerberg I."/>
            <person name="Brannstrom I.O."/>
            <person name="Guillou S."/>
            <person name="Cros-Aarteil S."/>
            <person name="Calhoun S."/>
            <person name="Haridas S."/>
            <person name="Kuo A."/>
            <person name="Mondo S."/>
            <person name="Pangilinan J."/>
            <person name="Riley R."/>
            <person name="Labutti K."/>
            <person name="Andreopoulos B."/>
            <person name="Lipzen A."/>
            <person name="Chen C."/>
            <person name="Yanf M."/>
            <person name="Daum C."/>
            <person name="Ng V."/>
            <person name="Clum A."/>
            <person name="Steindorff A."/>
            <person name="Ohm R."/>
            <person name="Martin F."/>
            <person name="Silar P."/>
            <person name="Natvig D."/>
            <person name="Lalanne C."/>
            <person name="Gautier V."/>
            <person name="Ament-Velasquez S.L."/>
            <person name="Kruys A."/>
            <person name="Hutchinson M.I."/>
            <person name="Powell A.J."/>
            <person name="Barry K."/>
            <person name="Miller A.N."/>
            <person name="Grigoriev I.V."/>
            <person name="Debuchy R."/>
            <person name="Gladieux P."/>
            <person name="Thoren M.H."/>
            <person name="Johannesson H."/>
        </authorList>
    </citation>
    <scope>NUCLEOTIDE SEQUENCE</scope>
    <source>
        <strain evidence="14">8032-3</strain>
    </source>
</reference>
<dbReference type="Gene3D" id="1.10.510.10">
    <property type="entry name" value="Transferase(Phosphotransferase) domain 1"/>
    <property type="match status" value="1"/>
</dbReference>
<comment type="catalytic activity">
    <reaction evidence="8">
        <text>L-seryl-[protein] + ATP = O-phospho-L-seryl-[protein] + ADP + H(+)</text>
        <dbReference type="Rhea" id="RHEA:17989"/>
        <dbReference type="Rhea" id="RHEA-COMP:9863"/>
        <dbReference type="Rhea" id="RHEA-COMP:11604"/>
        <dbReference type="ChEBI" id="CHEBI:15378"/>
        <dbReference type="ChEBI" id="CHEBI:29999"/>
        <dbReference type="ChEBI" id="CHEBI:30616"/>
        <dbReference type="ChEBI" id="CHEBI:83421"/>
        <dbReference type="ChEBI" id="CHEBI:456216"/>
        <dbReference type="EC" id="2.7.12.1"/>
    </reaction>
</comment>
<dbReference type="FunFam" id="1.10.510.10:FF:000612">
    <property type="entry name" value="Serine/threonine-protein kinase AFC2"/>
    <property type="match status" value="1"/>
</dbReference>
<dbReference type="GeneID" id="85307928"/>
<dbReference type="Pfam" id="PF00069">
    <property type="entry name" value="Pkinase"/>
    <property type="match status" value="1"/>
</dbReference>
<evidence type="ECO:0000256" key="4">
    <source>
        <dbReference type="ARBA" id="ARBA00022741"/>
    </source>
</evidence>
<feature type="compositionally biased region" description="Polar residues" evidence="12">
    <location>
        <begin position="41"/>
        <end position="53"/>
    </location>
</feature>
<proteinExistence type="inferred from homology"/>